<dbReference type="PROSITE" id="PS50068">
    <property type="entry name" value="LDLRA_2"/>
    <property type="match status" value="3"/>
</dbReference>
<feature type="non-terminal residue" evidence="6">
    <location>
        <position position="561"/>
    </location>
</feature>
<dbReference type="SUPFAM" id="SSF57424">
    <property type="entry name" value="LDL receptor-like module"/>
    <property type="match status" value="3"/>
</dbReference>
<keyword evidence="2 3" id="KW-1015">Disulfide bond</keyword>
<evidence type="ECO:0000313" key="7">
    <source>
        <dbReference type="Proteomes" id="UP001311232"/>
    </source>
</evidence>
<organism evidence="6 7">
    <name type="scientific">Crenichthys baileyi</name>
    <name type="common">White River springfish</name>
    <dbReference type="NCBI Taxonomy" id="28760"/>
    <lineage>
        <taxon>Eukaryota</taxon>
        <taxon>Metazoa</taxon>
        <taxon>Chordata</taxon>
        <taxon>Craniata</taxon>
        <taxon>Vertebrata</taxon>
        <taxon>Euteleostomi</taxon>
        <taxon>Actinopterygii</taxon>
        <taxon>Neopterygii</taxon>
        <taxon>Teleostei</taxon>
        <taxon>Neoteleostei</taxon>
        <taxon>Acanthomorphata</taxon>
        <taxon>Ovalentaria</taxon>
        <taxon>Atherinomorphae</taxon>
        <taxon>Cyprinodontiformes</taxon>
        <taxon>Goodeidae</taxon>
        <taxon>Crenichthys</taxon>
    </lineage>
</organism>
<dbReference type="Pfam" id="PF00629">
    <property type="entry name" value="MAM"/>
    <property type="match status" value="2"/>
</dbReference>
<comment type="caution">
    <text evidence="3">Lacks conserved residue(s) required for the propagation of feature annotation.</text>
</comment>
<name>A0AAV9QWD0_9TELE</name>
<feature type="disulfide bond" evidence="3">
    <location>
        <begin position="26"/>
        <end position="38"/>
    </location>
</feature>
<proteinExistence type="predicted"/>
<protein>
    <recommendedName>
        <fullName evidence="5">MAM domain-containing protein</fullName>
    </recommendedName>
</protein>
<dbReference type="PROSITE" id="PS01209">
    <property type="entry name" value="LDLRA_1"/>
    <property type="match status" value="2"/>
</dbReference>
<evidence type="ECO:0000256" key="2">
    <source>
        <dbReference type="ARBA" id="ARBA00023157"/>
    </source>
</evidence>
<keyword evidence="4" id="KW-0732">Signal</keyword>
<dbReference type="CDD" id="cd06263">
    <property type="entry name" value="MAM"/>
    <property type="match status" value="2"/>
</dbReference>
<accession>A0AAV9QWD0</accession>
<feature type="domain" description="MAM" evidence="5">
    <location>
        <begin position="117"/>
        <end position="281"/>
    </location>
</feature>
<keyword evidence="1" id="KW-0677">Repeat</keyword>
<dbReference type="PROSITE" id="PS50060">
    <property type="entry name" value="MAM_2"/>
    <property type="match status" value="2"/>
</dbReference>
<dbReference type="PANTHER" id="PTHR23282">
    <property type="entry name" value="APICAL ENDOSOMAL GLYCOPROTEIN PRECURSOR"/>
    <property type="match status" value="1"/>
</dbReference>
<dbReference type="SMART" id="SM00137">
    <property type="entry name" value="MAM"/>
    <property type="match status" value="2"/>
</dbReference>
<reference evidence="6 7" key="1">
    <citation type="submission" date="2021-06" db="EMBL/GenBank/DDBJ databases">
        <authorList>
            <person name="Palmer J.M."/>
        </authorList>
    </citation>
    <scope>NUCLEOTIDE SEQUENCE [LARGE SCALE GENOMIC DNA]</scope>
    <source>
        <strain evidence="6 7">MEX-2019</strain>
        <tissue evidence="6">Muscle</tissue>
    </source>
</reference>
<dbReference type="Gene3D" id="2.60.120.200">
    <property type="match status" value="2"/>
</dbReference>
<dbReference type="Pfam" id="PF00057">
    <property type="entry name" value="Ldl_recept_a"/>
    <property type="match status" value="3"/>
</dbReference>
<dbReference type="InterPro" id="IPR002172">
    <property type="entry name" value="LDrepeatLR_classA_rpt"/>
</dbReference>
<dbReference type="CDD" id="cd00112">
    <property type="entry name" value="LDLa"/>
    <property type="match status" value="3"/>
</dbReference>
<feature type="disulfide bond" evidence="3">
    <location>
        <begin position="546"/>
        <end position="561"/>
    </location>
</feature>
<keyword evidence="7" id="KW-1185">Reference proteome</keyword>
<dbReference type="InterPro" id="IPR000998">
    <property type="entry name" value="MAM_dom"/>
</dbReference>
<dbReference type="Proteomes" id="UP001311232">
    <property type="component" value="Unassembled WGS sequence"/>
</dbReference>
<dbReference type="InterPro" id="IPR013320">
    <property type="entry name" value="ConA-like_dom_sf"/>
</dbReference>
<evidence type="ECO:0000256" key="1">
    <source>
        <dbReference type="ARBA" id="ARBA00022737"/>
    </source>
</evidence>
<feature type="disulfide bond" evidence="3">
    <location>
        <begin position="309"/>
        <end position="324"/>
    </location>
</feature>
<dbReference type="InterPro" id="IPR051560">
    <property type="entry name" value="MAM_domain-containing"/>
</dbReference>
<dbReference type="SUPFAM" id="SSF49899">
    <property type="entry name" value="Concanavalin A-like lectins/glucanases"/>
    <property type="match status" value="2"/>
</dbReference>
<dbReference type="SMART" id="SM00192">
    <property type="entry name" value="LDLa"/>
    <property type="match status" value="3"/>
</dbReference>
<evidence type="ECO:0000259" key="5">
    <source>
        <dbReference type="PROSITE" id="PS50060"/>
    </source>
</evidence>
<feature type="chain" id="PRO_5043698655" description="MAM domain-containing protein" evidence="4">
    <location>
        <begin position="19"/>
        <end position="561"/>
    </location>
</feature>
<comment type="caution">
    <text evidence="6">The sequence shown here is derived from an EMBL/GenBank/DDBJ whole genome shotgun (WGS) entry which is preliminary data.</text>
</comment>
<dbReference type="FunFam" id="2.60.120.200:FF:000182">
    <property type="entry name" value="MAM and LDL-receptor class A domain-containing protein 1"/>
    <property type="match status" value="1"/>
</dbReference>
<dbReference type="GO" id="GO:0016020">
    <property type="term" value="C:membrane"/>
    <property type="evidence" value="ECO:0007669"/>
    <property type="project" value="InterPro"/>
</dbReference>
<evidence type="ECO:0000256" key="4">
    <source>
        <dbReference type="SAM" id="SignalP"/>
    </source>
</evidence>
<evidence type="ECO:0000256" key="3">
    <source>
        <dbReference type="PROSITE-ProRule" id="PRU00124"/>
    </source>
</evidence>
<dbReference type="PRINTS" id="PR00261">
    <property type="entry name" value="LDLRECEPTOR"/>
</dbReference>
<gene>
    <name evidence="6" type="ORF">CRENBAI_004523</name>
</gene>
<feature type="disulfide bond" evidence="3">
    <location>
        <begin position="33"/>
        <end position="51"/>
    </location>
</feature>
<dbReference type="Gene3D" id="4.10.400.10">
    <property type="entry name" value="Low-density Lipoprotein Receptor"/>
    <property type="match status" value="3"/>
</dbReference>
<dbReference type="InterPro" id="IPR036055">
    <property type="entry name" value="LDL_receptor-like_sf"/>
</dbReference>
<dbReference type="AlphaFoldDB" id="A0AAV9QWD0"/>
<feature type="signal peptide" evidence="4">
    <location>
        <begin position="1"/>
        <end position="18"/>
    </location>
</feature>
<sequence length="561" mass="61983">MALLLGTGWLLLALSVFSNPVLLTACSHQEFTCSQGLCVALDSVCDFTDDCADGSDEENSHFLSLSPVGGKNITADLRSPVFLPSHSCQKTGSARHLPALPYGSPVLKGVYRGERTSECDFEDSSCGWYELTPGDGFDWIRGSSENVPPDYYDHPPLPDHTTNNTKGHFMFILKNSSSLYQNAVLRGPWFRQSASGCTMTFWHYNSGISVGAADVYLRFKGVQNKTVIWTTLYNQGRRWNQVTVQLGRITQPFQISLAKISLGVFDGVSAFDDVSFKNCSMPLAVTVCPKYTHFHCVHTKACVERLQLCDLVDDCGDGSDEEGCSPEIQCDFEDGLCNWKQETSGEDVFDWTLIRGPTPTLNTGPWKDHTLGNSSGHYLYIESSLPQGFQDTAVLLSPVFQPTYQPGKEGVWSYQHHCAFRFHYCMFGSHVFSLAVYQRTTATGHGLLLWAKYGNQGNLWHRNTLHLHSAQPFQILIEGTVGDDFEGDIAIDDLSFLDCQLFDGELPSLTTPTLTPPAPTVIPHSCPEGQFVCGAHGECVFLSQVCDFKHDCSDGSDETNC</sequence>
<dbReference type="PANTHER" id="PTHR23282:SF140">
    <property type="entry name" value="MAM AND LDL-RECEPTOR CLASS A DOMAIN-CONTAINING PROTEIN 1"/>
    <property type="match status" value="1"/>
</dbReference>
<dbReference type="EMBL" id="JAHHUM010002720">
    <property type="protein sequence ID" value="KAK5601077.1"/>
    <property type="molecule type" value="Genomic_DNA"/>
</dbReference>
<feature type="domain" description="MAM" evidence="5">
    <location>
        <begin position="328"/>
        <end position="501"/>
    </location>
</feature>
<evidence type="ECO:0000313" key="6">
    <source>
        <dbReference type="EMBL" id="KAK5601077.1"/>
    </source>
</evidence>
<dbReference type="InterPro" id="IPR023415">
    <property type="entry name" value="LDLR_class-A_CS"/>
</dbReference>